<keyword evidence="2" id="KW-0677">Repeat</keyword>
<feature type="compositionally biased region" description="Polar residues" evidence="7">
    <location>
        <begin position="405"/>
        <end position="415"/>
    </location>
</feature>
<keyword evidence="6" id="KW-0175">Coiled coil</keyword>
<feature type="compositionally biased region" description="Acidic residues" evidence="7">
    <location>
        <begin position="1525"/>
        <end position="1538"/>
    </location>
</feature>
<dbReference type="GO" id="GO:0000724">
    <property type="term" value="P:double-strand break repair via homologous recombination"/>
    <property type="evidence" value="ECO:0007669"/>
    <property type="project" value="TreeGrafter"/>
</dbReference>
<keyword evidence="4" id="KW-0234">DNA repair</keyword>
<feature type="region of interest" description="Disordered" evidence="7">
    <location>
        <begin position="766"/>
        <end position="795"/>
    </location>
</feature>
<feature type="compositionally biased region" description="Polar residues" evidence="7">
    <location>
        <begin position="145"/>
        <end position="156"/>
    </location>
</feature>
<feature type="compositionally biased region" description="Polar residues" evidence="7">
    <location>
        <begin position="1076"/>
        <end position="1094"/>
    </location>
</feature>
<dbReference type="PANTHER" id="PTHR13763">
    <property type="entry name" value="BREAST CANCER TYPE 1 SUSCEPTIBILITY PROTEIN BRCA1"/>
    <property type="match status" value="1"/>
</dbReference>
<feature type="domain" description="BRCT" evidence="8">
    <location>
        <begin position="1798"/>
        <end position="1885"/>
    </location>
</feature>
<feature type="compositionally biased region" description="Basic and acidic residues" evidence="7">
    <location>
        <begin position="379"/>
        <end position="391"/>
    </location>
</feature>
<feature type="region of interest" description="Disordered" evidence="7">
    <location>
        <begin position="444"/>
        <end position="590"/>
    </location>
</feature>
<feature type="compositionally biased region" description="Basic and acidic residues" evidence="7">
    <location>
        <begin position="781"/>
        <end position="791"/>
    </location>
</feature>
<dbReference type="STRING" id="50429.A0A2B4SM42"/>
<comment type="subcellular location">
    <subcellularLocation>
        <location evidence="1">Nucleus</location>
    </subcellularLocation>
</comment>
<evidence type="ECO:0000313" key="10">
    <source>
        <dbReference type="Proteomes" id="UP000225706"/>
    </source>
</evidence>
<dbReference type="InterPro" id="IPR001357">
    <property type="entry name" value="BRCT_dom"/>
</dbReference>
<dbReference type="OrthoDB" id="6105938at2759"/>
<dbReference type="PANTHER" id="PTHR13763:SF0">
    <property type="entry name" value="BREAST CANCER TYPE 1 SUSCEPTIBILITY PROTEIN"/>
    <property type="match status" value="1"/>
</dbReference>
<feature type="compositionally biased region" description="Polar residues" evidence="7">
    <location>
        <begin position="1238"/>
        <end position="1247"/>
    </location>
</feature>
<dbReference type="GO" id="GO:0031436">
    <property type="term" value="C:BRCA1-BARD1 complex"/>
    <property type="evidence" value="ECO:0007669"/>
    <property type="project" value="TreeGrafter"/>
</dbReference>
<feature type="compositionally biased region" description="Basic and acidic residues" evidence="7">
    <location>
        <begin position="560"/>
        <end position="590"/>
    </location>
</feature>
<evidence type="ECO:0000256" key="1">
    <source>
        <dbReference type="ARBA" id="ARBA00004123"/>
    </source>
</evidence>
<dbReference type="Pfam" id="PF00533">
    <property type="entry name" value="BRCT"/>
    <property type="match status" value="1"/>
</dbReference>
<evidence type="ECO:0000256" key="6">
    <source>
        <dbReference type="SAM" id="Coils"/>
    </source>
</evidence>
<protein>
    <submittedName>
        <fullName evidence="9">Breast cancer type 1 susceptibility protein-like</fullName>
    </submittedName>
</protein>
<gene>
    <name evidence="9" type="primary">BRCA1</name>
    <name evidence="9" type="ORF">AWC38_SpisGene4782</name>
</gene>
<accession>A0A2B4SM42</accession>
<feature type="compositionally biased region" description="Basic and acidic residues" evidence="7">
    <location>
        <begin position="918"/>
        <end position="938"/>
    </location>
</feature>
<evidence type="ECO:0000256" key="7">
    <source>
        <dbReference type="SAM" id="MobiDB-lite"/>
    </source>
</evidence>
<feature type="compositionally biased region" description="Acidic residues" evidence="7">
    <location>
        <begin position="1395"/>
        <end position="1407"/>
    </location>
</feature>
<dbReference type="SUPFAM" id="SSF52113">
    <property type="entry name" value="BRCT domain"/>
    <property type="match status" value="1"/>
</dbReference>
<feature type="region of interest" description="Disordered" evidence="7">
    <location>
        <begin position="145"/>
        <end position="185"/>
    </location>
</feature>
<evidence type="ECO:0000256" key="3">
    <source>
        <dbReference type="ARBA" id="ARBA00022763"/>
    </source>
</evidence>
<feature type="compositionally biased region" description="Basic and acidic residues" evidence="7">
    <location>
        <begin position="1096"/>
        <end position="1106"/>
    </location>
</feature>
<feature type="compositionally biased region" description="Acidic residues" evidence="7">
    <location>
        <begin position="1376"/>
        <end position="1386"/>
    </location>
</feature>
<name>A0A2B4SM42_STYPI</name>
<evidence type="ECO:0000256" key="4">
    <source>
        <dbReference type="ARBA" id="ARBA00023204"/>
    </source>
</evidence>
<feature type="compositionally biased region" description="Polar residues" evidence="7">
    <location>
        <begin position="1196"/>
        <end position="1210"/>
    </location>
</feature>
<feature type="compositionally biased region" description="Basic and acidic residues" evidence="7">
    <location>
        <begin position="1559"/>
        <end position="1568"/>
    </location>
</feature>
<feature type="compositionally biased region" description="Low complexity" evidence="7">
    <location>
        <begin position="1116"/>
        <end position="1140"/>
    </location>
</feature>
<feature type="region of interest" description="Disordered" evidence="7">
    <location>
        <begin position="1228"/>
        <end position="1283"/>
    </location>
</feature>
<feature type="region of interest" description="Disordered" evidence="7">
    <location>
        <begin position="1768"/>
        <end position="1798"/>
    </location>
</feature>
<feature type="region of interest" description="Disordered" evidence="7">
    <location>
        <begin position="1156"/>
        <end position="1214"/>
    </location>
</feature>
<keyword evidence="10" id="KW-1185">Reference proteome</keyword>
<feature type="region of interest" description="Disordered" evidence="7">
    <location>
        <begin position="1485"/>
        <end position="1617"/>
    </location>
</feature>
<proteinExistence type="predicted"/>
<organism evidence="9 10">
    <name type="scientific">Stylophora pistillata</name>
    <name type="common">Smooth cauliflower coral</name>
    <dbReference type="NCBI Taxonomy" id="50429"/>
    <lineage>
        <taxon>Eukaryota</taxon>
        <taxon>Metazoa</taxon>
        <taxon>Cnidaria</taxon>
        <taxon>Anthozoa</taxon>
        <taxon>Hexacorallia</taxon>
        <taxon>Scleractinia</taxon>
        <taxon>Astrocoeniina</taxon>
        <taxon>Pocilloporidae</taxon>
        <taxon>Stylophora</taxon>
    </lineage>
</organism>
<dbReference type="GO" id="GO:0045944">
    <property type="term" value="P:positive regulation of transcription by RNA polymerase II"/>
    <property type="evidence" value="ECO:0007669"/>
    <property type="project" value="TreeGrafter"/>
</dbReference>
<evidence type="ECO:0000259" key="8">
    <source>
        <dbReference type="PROSITE" id="PS50172"/>
    </source>
</evidence>
<keyword evidence="5" id="KW-0539">Nucleus</keyword>
<dbReference type="GO" id="GO:0004842">
    <property type="term" value="F:ubiquitin-protein transferase activity"/>
    <property type="evidence" value="ECO:0007669"/>
    <property type="project" value="TreeGrafter"/>
</dbReference>
<reference evidence="10" key="1">
    <citation type="journal article" date="2017" name="bioRxiv">
        <title>Comparative analysis of the genomes of Stylophora pistillata and Acropora digitifera provides evidence for extensive differences between species of corals.</title>
        <authorList>
            <person name="Voolstra C.R."/>
            <person name="Li Y."/>
            <person name="Liew Y.J."/>
            <person name="Baumgarten S."/>
            <person name="Zoccola D."/>
            <person name="Flot J.-F."/>
            <person name="Tambutte S."/>
            <person name="Allemand D."/>
            <person name="Aranda M."/>
        </authorList>
    </citation>
    <scope>NUCLEOTIDE SEQUENCE [LARGE SCALE GENOMIC DNA]</scope>
</reference>
<feature type="compositionally biased region" description="Pro residues" evidence="7">
    <location>
        <begin position="1492"/>
        <end position="1502"/>
    </location>
</feature>
<evidence type="ECO:0000256" key="2">
    <source>
        <dbReference type="ARBA" id="ARBA00022737"/>
    </source>
</evidence>
<dbReference type="EMBL" id="LSMT01000050">
    <property type="protein sequence ID" value="PFX30426.1"/>
    <property type="molecule type" value="Genomic_DNA"/>
</dbReference>
<comment type="caution">
    <text evidence="9">The sequence shown here is derived from an EMBL/GenBank/DDBJ whole genome shotgun (WGS) entry which is preliminary data.</text>
</comment>
<dbReference type="InterPro" id="IPR031099">
    <property type="entry name" value="BRCA1-associated"/>
</dbReference>
<feature type="compositionally biased region" description="Basic and acidic residues" evidence="7">
    <location>
        <begin position="1248"/>
        <end position="1257"/>
    </location>
</feature>
<feature type="region of interest" description="Disordered" evidence="7">
    <location>
        <begin position="354"/>
        <end position="425"/>
    </location>
</feature>
<dbReference type="Proteomes" id="UP000225706">
    <property type="component" value="Unassembled WGS sequence"/>
</dbReference>
<evidence type="ECO:0000313" key="9">
    <source>
        <dbReference type="EMBL" id="PFX30426.1"/>
    </source>
</evidence>
<dbReference type="Gene3D" id="3.40.50.10190">
    <property type="entry name" value="BRCT domain"/>
    <property type="match status" value="1"/>
</dbReference>
<feature type="compositionally biased region" description="Basic and acidic residues" evidence="7">
    <location>
        <begin position="1717"/>
        <end position="1728"/>
    </location>
</feature>
<feature type="region of interest" description="Disordered" evidence="7">
    <location>
        <begin position="717"/>
        <end position="743"/>
    </location>
</feature>
<evidence type="ECO:0000256" key="5">
    <source>
        <dbReference type="ARBA" id="ARBA00023242"/>
    </source>
</evidence>
<dbReference type="GO" id="GO:0070531">
    <property type="term" value="C:BRCA1-A complex"/>
    <property type="evidence" value="ECO:0007669"/>
    <property type="project" value="TreeGrafter"/>
</dbReference>
<sequence>MANQRSLTPNPRLNEIAAAVRNLQGAIQEDTGIPTGQSCNVSNMLPQPLERALSNRSLCGVQGSPPSQPLKPLIATCDKESFDPDSIHRPTPQKCVSKCKNVGKKVSRRKNPFSVYIDVNDDANHFLQNKEPEVVSNVNIRSTLGPVSTQKTTNSAKSKKSFNTRQTRSSRRAMPKNHLEESRDGTTVNEELLHMIDTLPFQPFSKGDSTSQAMDETSMADETQQDHILPANHGSSQLAESECLVDRQITDCKRRSQITFGQPTRVACSTTIAEADSSMKPSPCDNSFFIENGVSFSPTLTSVPTNGDYKGDEGEVSSTKFECCSPCSLDTKQSVSILPSQDCHEQQCNTSVDEIQGTNQRESSPKREESLFDGVTESEVVKTENSARRAQEGPLLTCKGRKNNDNLSPQSSKRGLSSERLPSCSKNRVQESLDFEGLVSLFDDPLTSEDGEKLPKADDNSKKHPDARQHEEETFPLTEKSSAHCEESQNQATESDLCERVKMRRRRRTSEFSLPSSKRSEASKKSLQLKTKTKKRYVESAATLTSDGDRFSGNTRKKLKQVEDPLVNKKSPIEEGEAKELREDREKKEEMHTNRMILQSVKHDEQAQDGSKCGSDSGKTVLSSEIIQASVSSSDISPTTVINPMIAHVDQGEENSRRGMETQGSISQRNMENNQREVTALNSVIVSTLTENAESTESPEIKLISDRNKENLTNLETQDQENDYQHRETRNEKRKFHEEDANWSGSKPEVLEIRHHQYQTFYPNEMTPTASGNQGLPLQKGAEEHEPDLVKTSDSPNSLLEAECEHEDHLRCSFTWNSHGDTVTEMKEIVEGCNGQLLNETEHLTPQKSSQKGQIADDTPTESSLEFLDAMTPCLFVNDGLKMGDQSSPSNAADFRTSTFSMGKTEEENSLDVQNDGCHGENSRDGIKVEHGNDDREKDVDLARCSEGVGEILSNTDGTQSFETSQSISVLHGLEFPPHDQSQDSTNCSETIPDLGRSSKHFQKQSEEDASWAEPFPKKTRKIEVISTSQDDTCPDLSRKLGSGTRIKKNRDSECVESEVIPPTPPVKPVPKHALGNQNQSPSKLSHPNANLQKNDAVRSRLEHPVVKRSRRSKSPRVSQSATSSSTRSSANSEQSESCTSLLKNLETIVPDLSKEFESSQGRKPGTAVTEWNATPSQSPEEFEMNKNLSDKTSSDRCFSQDKTFSQSSHNKIRSDVLNSKERTCKNLGDMPCPDAAKSNSSPQTSTLDKKHVHGDVEDSFSWTGTKDKRNSQISPFPSYDDIADKNIEDVGDVFKNKLGEANVRVSGEQDCFHGDYDERDISHRVDRRRKSPYSIMDEGNALVSDNEGDSSSDEVLLKPVFLPKPSESDPNDKSGEEDEDDEEELQSFSQELIPSDEDREDEDDDGIYSCKALDSTGASSATVLSEAAASTQKMEVLRQDVEAMEREMDELRAYLAKTDEQQKEENMAMDDDMDCMEEDPRDCATIASSLTPPPPLTPKSIPPMRQLSSPLKKASRYLNQEGQSSDEDGDEDIDGEDITTSNRRENCTLISTPCNGKDSLKKKEDAVKSCSRKRPLSPSYEDDGLSITEVENRYDKTPSPPRSSRTSQKSQERDEDLIVIDDRDTVNSKKGSLLLVKRRKVVDELVPRKSPVVSLLFTRTVKDVNTASQSPISHGLAKGLSPSNKRSPFIYSRKRAAEAPTICVRSSKVLVSPETASRDDRPRDRARGGTCDARSQETASGDSVSAGGLLTEGVTRAQGQVSDKTFIELSTASNTPESPRNRKKDNSGSEMTKPPSFVATRLNRKQLADARVLAETYGGKLASEFNSKTTHVIMATDENMQVTRHSYTMKYLLGLALGKWIVSHHWITACVAAKTLVAEADYEVKGDADLGQSSIPCLARTARSNKEALLFEDFHVLCFGKFGAAVAKGERRQARGESEVRVM</sequence>
<feature type="compositionally biased region" description="Basic residues" evidence="7">
    <location>
        <begin position="157"/>
        <end position="175"/>
    </location>
</feature>
<feature type="region of interest" description="Disordered" evidence="7">
    <location>
        <begin position="1337"/>
        <end position="1419"/>
    </location>
</feature>
<feature type="region of interest" description="Disordered" evidence="7">
    <location>
        <begin position="1712"/>
        <end position="1749"/>
    </location>
</feature>
<feature type="compositionally biased region" description="Polar residues" evidence="7">
    <location>
        <begin position="1170"/>
        <end position="1180"/>
    </location>
</feature>
<feature type="compositionally biased region" description="Basic and acidic residues" evidence="7">
    <location>
        <begin position="723"/>
        <end position="740"/>
    </location>
</feature>
<dbReference type="InterPro" id="IPR036420">
    <property type="entry name" value="BRCT_dom_sf"/>
</dbReference>
<feature type="compositionally biased region" description="Polar residues" evidence="7">
    <location>
        <begin position="1768"/>
        <end position="1779"/>
    </location>
</feature>
<dbReference type="SMART" id="SM00292">
    <property type="entry name" value="BRCT"/>
    <property type="match status" value="1"/>
</dbReference>
<feature type="coiled-coil region" evidence="6">
    <location>
        <begin position="1428"/>
        <end position="1465"/>
    </location>
</feature>
<keyword evidence="3" id="KW-0227">DNA damage</keyword>
<dbReference type="PROSITE" id="PS50172">
    <property type="entry name" value="BRCT"/>
    <property type="match status" value="1"/>
</dbReference>
<feature type="region of interest" description="Disordered" evidence="7">
    <location>
        <begin position="902"/>
        <end position="938"/>
    </location>
</feature>
<feature type="compositionally biased region" description="Basic and acidic residues" evidence="7">
    <location>
        <begin position="450"/>
        <end position="473"/>
    </location>
</feature>
<feature type="compositionally biased region" description="Polar residues" evidence="7">
    <location>
        <begin position="766"/>
        <end position="776"/>
    </location>
</feature>
<feature type="region of interest" description="Disordered" evidence="7">
    <location>
        <begin position="977"/>
        <end position="1140"/>
    </location>
</feature>